<proteinExistence type="inferred from homology"/>
<evidence type="ECO:0000256" key="6">
    <source>
        <dbReference type="ARBA" id="ARBA00023180"/>
    </source>
</evidence>
<sequence length="850" mass="88355" precursor="true">MTRAAALAAAAFSLLSVATTSAQPLPAFPGADGAAAGATGGRGGLVYHVTKLDQNYSDAVEGTLRYGLTDGNFGGQPRTIVFDVAGTFWLGRYGADRGHDNGWDTQSRLNLGSNVTIAGQSAPGPVYIMGGVVKANGSNTVLRNVTIAPGYGLRNFAKPDEGIEPTPGNFPDSYTYDALDISGTNQMIDHVTTLYATDETISANELADNITIQYTTIAQGQNYPQADAEASGLRYTGHALGSLLQAGSGAEISVLNNLYAHQKGRMPRIGSEVGTGPYNDFRNNVFYNWLGSATQSASGQRSFNNFIGNFYLAGPGGEDPVGGTSTAITNRSGGTGIGGGNSTNRIFATGNLKDTNKDGDALDTSTASYSSAVESQAYDVNLGVTLTATQAYNNTLDYVGSNWWNRDAVDERLINEVRTGTGKIIAWADDPFNNDPNEGVEWRQMLSYRADTSTGAAPFNRAADWDTEDNGPGAAPGDGMPTYWELEHGLDPNAADNNGDFDQDGYTNLEEYLNEVAAWPAPAPVVFDGASNNRYAQIQNWRVSGIDLAIQGKGTQTTYSNWQPSRYDDTYLQGSAVVDAVGQHAGYLTIAAEAGSTAGLTVSDGWLRAHEAVLIGGAGAASATLALEGGTLYTPMLMKSAQGAFAFTGGELHADGVSFDLLVEGGTVAPGDLTNQLIVDGDLTLQSGALAISISPTEGADAVAVTGQATLGGDLLVALDGFTPAAAESFVVLVADTITGVFDNLSGGRVGVAGGGTFFATITDTMVTLSDYAAALAADFNSDGLVDAADYTVWRDGVGTTYTEADYTAWAVNYGAVATGVSTGVPEPCGVLLAATAMVFGGAWRVRRKS</sequence>
<comment type="function">
    <text evidence="11">Pectinolytic enzyme consist of four classes of enzymes: pectin lyase, polygalacturonase, pectin methylesterase and rhamnogalacturonase. Among pectinolytic enzymes, pectin lyase is the most important in depolymerization of pectin, since it cleaves internal glycosidic bonds of highly methylated pectins. Favors pectate, the anion, over pectin, the methyl ester.</text>
</comment>
<dbReference type="EC" id="4.2.2.2" evidence="3"/>
<dbReference type="Proteomes" id="UP000317421">
    <property type="component" value="Unassembled WGS sequence"/>
</dbReference>
<name>A0A5C6AG43_9BACT</name>
<comment type="catalytic activity">
    <reaction evidence="1">
        <text>Eliminative cleavage of (1-&gt;4)-alpha-D-galacturonan to give oligosaccharides with 4-deoxy-alpha-D-galact-4-enuronosyl groups at their non-reducing ends.</text>
        <dbReference type="EC" id="4.2.2.2"/>
    </reaction>
</comment>
<evidence type="ECO:0000256" key="9">
    <source>
        <dbReference type="ARBA" id="ARBA00023316"/>
    </source>
</evidence>
<evidence type="ECO:0000256" key="4">
    <source>
        <dbReference type="ARBA" id="ARBA00016512"/>
    </source>
</evidence>
<feature type="chain" id="PRO_5022948233" description="Probable pectate lyase C" evidence="12">
    <location>
        <begin position="23"/>
        <end position="850"/>
    </location>
</feature>
<keyword evidence="14" id="KW-1185">Reference proteome</keyword>
<keyword evidence="9" id="KW-0961">Cell wall biogenesis/degradation</keyword>
<dbReference type="PROSITE" id="PS00018">
    <property type="entry name" value="EF_HAND_1"/>
    <property type="match status" value="1"/>
</dbReference>
<keyword evidence="6" id="KW-0325">Glycoprotein</keyword>
<gene>
    <name evidence="13" type="ORF">Pla108_21860</name>
</gene>
<protein>
    <recommendedName>
        <fullName evidence="4">Probable pectate lyase C</fullName>
        <ecNumber evidence="3">4.2.2.2</ecNumber>
    </recommendedName>
</protein>
<evidence type="ECO:0000313" key="14">
    <source>
        <dbReference type="Proteomes" id="UP000317421"/>
    </source>
</evidence>
<dbReference type="InterPro" id="IPR011050">
    <property type="entry name" value="Pectin_lyase_fold/virulence"/>
</dbReference>
<evidence type="ECO:0000256" key="12">
    <source>
        <dbReference type="SAM" id="SignalP"/>
    </source>
</evidence>
<keyword evidence="10" id="KW-0624">Polysaccharide degradation</keyword>
<evidence type="ECO:0000256" key="3">
    <source>
        <dbReference type="ARBA" id="ARBA00012272"/>
    </source>
</evidence>
<dbReference type="GO" id="GO:0071555">
    <property type="term" value="P:cell wall organization"/>
    <property type="evidence" value="ECO:0007669"/>
    <property type="project" value="UniProtKB-KW"/>
</dbReference>
<comment type="caution">
    <text evidence="13">The sequence shown here is derived from an EMBL/GenBank/DDBJ whole genome shotgun (WGS) entry which is preliminary data.</text>
</comment>
<dbReference type="PANTHER" id="PTHR42970">
    <property type="entry name" value="PECTATE LYASE C-RELATED"/>
    <property type="match status" value="1"/>
</dbReference>
<dbReference type="EMBL" id="SJPR01000002">
    <property type="protein sequence ID" value="TWT98031.1"/>
    <property type="molecule type" value="Genomic_DNA"/>
</dbReference>
<organism evidence="13 14">
    <name type="scientific">Botrimarina colliarenosi</name>
    <dbReference type="NCBI Taxonomy" id="2528001"/>
    <lineage>
        <taxon>Bacteria</taxon>
        <taxon>Pseudomonadati</taxon>
        <taxon>Planctomycetota</taxon>
        <taxon>Planctomycetia</taxon>
        <taxon>Pirellulales</taxon>
        <taxon>Lacipirellulaceae</taxon>
        <taxon>Botrimarina</taxon>
    </lineage>
</organism>
<comment type="similarity">
    <text evidence="2">Belongs to the polysaccharide lyase 1 family.</text>
</comment>
<evidence type="ECO:0000256" key="10">
    <source>
        <dbReference type="ARBA" id="ARBA00023326"/>
    </source>
</evidence>
<evidence type="ECO:0000256" key="5">
    <source>
        <dbReference type="ARBA" id="ARBA00022723"/>
    </source>
</evidence>
<dbReference type="AlphaFoldDB" id="A0A5C6AG43"/>
<reference evidence="13 14" key="1">
    <citation type="submission" date="2019-02" db="EMBL/GenBank/DDBJ databases">
        <title>Deep-cultivation of Planctomycetes and their phenomic and genomic characterization uncovers novel biology.</title>
        <authorList>
            <person name="Wiegand S."/>
            <person name="Jogler M."/>
            <person name="Boedeker C."/>
            <person name="Pinto D."/>
            <person name="Vollmers J."/>
            <person name="Rivas-Marin E."/>
            <person name="Kohn T."/>
            <person name="Peeters S.H."/>
            <person name="Heuer A."/>
            <person name="Rast P."/>
            <person name="Oberbeckmann S."/>
            <person name="Bunk B."/>
            <person name="Jeske O."/>
            <person name="Meyerdierks A."/>
            <person name="Storesund J.E."/>
            <person name="Kallscheuer N."/>
            <person name="Luecker S."/>
            <person name="Lage O.M."/>
            <person name="Pohl T."/>
            <person name="Merkel B.J."/>
            <person name="Hornburger P."/>
            <person name="Mueller R.-W."/>
            <person name="Bruemmer F."/>
            <person name="Labrenz M."/>
            <person name="Spormann A.M."/>
            <person name="Op Den Camp H."/>
            <person name="Overmann J."/>
            <person name="Amann R."/>
            <person name="Jetten M.S.M."/>
            <person name="Mascher T."/>
            <person name="Medema M.H."/>
            <person name="Devos D.P."/>
            <person name="Kaster A.-K."/>
            <person name="Ovreas L."/>
            <person name="Rohde M."/>
            <person name="Galperin M.Y."/>
            <person name="Jogler C."/>
        </authorList>
    </citation>
    <scope>NUCLEOTIDE SEQUENCE [LARGE SCALE GENOMIC DNA]</scope>
    <source>
        <strain evidence="13 14">Pla108</strain>
    </source>
</reference>
<dbReference type="GO" id="GO:0030570">
    <property type="term" value="F:pectate lyase activity"/>
    <property type="evidence" value="ECO:0007669"/>
    <property type="project" value="UniProtKB-EC"/>
</dbReference>
<keyword evidence="7 13" id="KW-0456">Lyase</keyword>
<evidence type="ECO:0000256" key="11">
    <source>
        <dbReference type="ARBA" id="ARBA00025679"/>
    </source>
</evidence>
<evidence type="ECO:0000256" key="8">
    <source>
        <dbReference type="ARBA" id="ARBA00023277"/>
    </source>
</evidence>
<feature type="signal peptide" evidence="12">
    <location>
        <begin position="1"/>
        <end position="22"/>
    </location>
</feature>
<evidence type="ECO:0000313" key="13">
    <source>
        <dbReference type="EMBL" id="TWT98031.1"/>
    </source>
</evidence>
<dbReference type="InterPro" id="IPR052063">
    <property type="entry name" value="Polysaccharide_Lyase_1"/>
</dbReference>
<keyword evidence="12" id="KW-0732">Signal</keyword>
<dbReference type="PANTHER" id="PTHR42970:SF1">
    <property type="entry name" value="PECTATE LYASE C-RELATED"/>
    <property type="match status" value="1"/>
</dbReference>
<evidence type="ECO:0000256" key="1">
    <source>
        <dbReference type="ARBA" id="ARBA00000695"/>
    </source>
</evidence>
<dbReference type="InterPro" id="IPR018247">
    <property type="entry name" value="EF_Hand_1_Ca_BS"/>
</dbReference>
<accession>A0A5C6AG43</accession>
<dbReference type="GO" id="GO:0000272">
    <property type="term" value="P:polysaccharide catabolic process"/>
    <property type="evidence" value="ECO:0007669"/>
    <property type="project" value="UniProtKB-KW"/>
</dbReference>
<dbReference type="InterPro" id="IPR012334">
    <property type="entry name" value="Pectin_lyas_fold"/>
</dbReference>
<dbReference type="GO" id="GO:0046872">
    <property type="term" value="F:metal ion binding"/>
    <property type="evidence" value="ECO:0007669"/>
    <property type="project" value="UniProtKB-KW"/>
</dbReference>
<dbReference type="Gene3D" id="2.160.20.10">
    <property type="entry name" value="Single-stranded right-handed beta-helix, Pectin lyase-like"/>
    <property type="match status" value="1"/>
</dbReference>
<dbReference type="SUPFAM" id="SSF51126">
    <property type="entry name" value="Pectin lyase-like"/>
    <property type="match status" value="1"/>
</dbReference>
<evidence type="ECO:0000256" key="2">
    <source>
        <dbReference type="ARBA" id="ARBA00010980"/>
    </source>
</evidence>
<keyword evidence="8" id="KW-0119">Carbohydrate metabolism</keyword>
<evidence type="ECO:0000256" key="7">
    <source>
        <dbReference type="ARBA" id="ARBA00023239"/>
    </source>
</evidence>
<keyword evidence="5" id="KW-0479">Metal-binding</keyword>